<dbReference type="AlphaFoldDB" id="A0A9D1YTA9"/>
<protein>
    <submittedName>
        <fullName evidence="1">Uncharacterized protein</fullName>
    </submittedName>
</protein>
<dbReference type="Proteomes" id="UP000824005">
    <property type="component" value="Unassembled WGS sequence"/>
</dbReference>
<organism evidence="1 2">
    <name type="scientific">Candidatus Agrococcus pullicola</name>
    <dbReference type="NCBI Taxonomy" id="2838429"/>
    <lineage>
        <taxon>Bacteria</taxon>
        <taxon>Bacillati</taxon>
        <taxon>Actinomycetota</taxon>
        <taxon>Actinomycetes</taxon>
        <taxon>Micrococcales</taxon>
        <taxon>Microbacteriaceae</taxon>
        <taxon>Agrococcus</taxon>
    </lineage>
</organism>
<evidence type="ECO:0000313" key="1">
    <source>
        <dbReference type="EMBL" id="HIY65347.1"/>
    </source>
</evidence>
<gene>
    <name evidence="1" type="ORF">H9830_03620</name>
</gene>
<dbReference type="EMBL" id="DXDC01000108">
    <property type="protein sequence ID" value="HIY65347.1"/>
    <property type="molecule type" value="Genomic_DNA"/>
</dbReference>
<proteinExistence type="predicted"/>
<accession>A0A9D1YTA9</accession>
<comment type="caution">
    <text evidence="1">The sequence shown here is derived from an EMBL/GenBank/DDBJ whole genome shotgun (WGS) entry which is preliminary data.</text>
</comment>
<evidence type="ECO:0000313" key="2">
    <source>
        <dbReference type="Proteomes" id="UP000824005"/>
    </source>
</evidence>
<reference evidence="1" key="1">
    <citation type="journal article" date="2021" name="PeerJ">
        <title>Extensive microbial diversity within the chicken gut microbiome revealed by metagenomics and culture.</title>
        <authorList>
            <person name="Gilroy R."/>
            <person name="Ravi A."/>
            <person name="Getino M."/>
            <person name="Pursley I."/>
            <person name="Horton D.L."/>
            <person name="Alikhan N.F."/>
            <person name="Baker D."/>
            <person name="Gharbi K."/>
            <person name="Hall N."/>
            <person name="Watson M."/>
            <person name="Adriaenssens E.M."/>
            <person name="Foster-Nyarko E."/>
            <person name="Jarju S."/>
            <person name="Secka A."/>
            <person name="Antonio M."/>
            <person name="Oren A."/>
            <person name="Chaudhuri R.R."/>
            <person name="La Ragione R."/>
            <person name="Hildebrand F."/>
            <person name="Pallen M.J."/>
        </authorList>
    </citation>
    <scope>NUCLEOTIDE SEQUENCE</scope>
    <source>
        <strain evidence="1">ChiGjej1B1-98</strain>
    </source>
</reference>
<reference evidence="1" key="2">
    <citation type="submission" date="2021-04" db="EMBL/GenBank/DDBJ databases">
        <authorList>
            <person name="Gilroy R."/>
        </authorList>
    </citation>
    <scope>NUCLEOTIDE SEQUENCE</scope>
    <source>
        <strain evidence="1">ChiGjej1B1-98</strain>
    </source>
</reference>
<sequence length="85" mass="9590">MRDGLSLDDLGRQFSWVDLKSYIKYSRQDSALAYVYKNPPVDPATVPTQGTLLSIKEKRAAKIAKLQGADTEVVAHNRRDRKKQA</sequence>
<name>A0A9D1YTA9_9MICO</name>